<dbReference type="InterPro" id="IPR036621">
    <property type="entry name" value="Anticodon-bd_dom_sf"/>
</dbReference>
<dbReference type="GO" id="GO:0006433">
    <property type="term" value="P:prolyl-tRNA aminoacylation"/>
    <property type="evidence" value="ECO:0007669"/>
    <property type="project" value="TreeGrafter"/>
</dbReference>
<sequence>MKDLYTFDVDYESAMKTYAEVRSAYSRFFASLKIPLLVAEASCGDMGGSKSHEYHMASHLGEDTTVRCRECEYTSNEEMAEVAEPQHPDAVSSDPSFSIASVDVWRGISLDRRTLVNAWYLPDGRSSTAINVHAVRSLVPDIDASIEDASPLWAEALVSNKQKLGCEPLQLVNLFDSRVSSAAEQILQRHDEILPPNLSLHEHSSDIQQSNVTKSPHGGPLGLMRIQDGDQCPRCRSGVLEVVKTLELGHTFHLGDRYSAPMKAMVTVPPTLSNNLARTTPMQMGCFGIGLSRIIGAVADALAREDGLMWPVSISPYEIAVVPDKGLAEEAFEVYDLLAGMTRGQEGSRTPTDVIMDDRAVSIAWKLKDADLTGYPIVVVLGRAWRRDRSCEVQCRSLSLKETVMLENLPTFIATLFESLG</sequence>
<comment type="caution">
    <text evidence="2">The sequence shown here is derived from an EMBL/GenBank/DDBJ whole genome shotgun (WGS) entry which is preliminary data.</text>
</comment>
<accession>A0AAE8N0H4</accession>
<dbReference type="GO" id="GO:0005739">
    <property type="term" value="C:mitochondrion"/>
    <property type="evidence" value="ECO:0007669"/>
    <property type="project" value="TreeGrafter"/>
</dbReference>
<reference evidence="2" key="1">
    <citation type="submission" date="2018-03" db="EMBL/GenBank/DDBJ databases">
        <authorList>
            <person name="Guldener U."/>
        </authorList>
    </citation>
    <scope>NUCLEOTIDE SEQUENCE</scope>
</reference>
<dbReference type="InterPro" id="IPR050062">
    <property type="entry name" value="Pro-tRNA_synthetase"/>
</dbReference>
<gene>
    <name evidence="2" type="ORF">DNG_06889</name>
</gene>
<dbReference type="Proteomes" id="UP001187682">
    <property type="component" value="Unassembled WGS sequence"/>
</dbReference>
<dbReference type="InterPro" id="IPR045864">
    <property type="entry name" value="aa-tRNA-synth_II/BPL/LPL"/>
</dbReference>
<evidence type="ECO:0000259" key="1">
    <source>
        <dbReference type="Pfam" id="PF03129"/>
    </source>
</evidence>
<proteinExistence type="predicted"/>
<keyword evidence="3" id="KW-1185">Reference proteome</keyword>
<dbReference type="PANTHER" id="PTHR42753">
    <property type="entry name" value="MITOCHONDRIAL RIBOSOME PROTEIN L39/PROLYL-TRNA LIGASE FAMILY MEMBER"/>
    <property type="match status" value="1"/>
</dbReference>
<dbReference type="Gene3D" id="3.30.930.10">
    <property type="entry name" value="Bira Bifunctional Protein, Domain 2"/>
    <property type="match status" value="2"/>
</dbReference>
<dbReference type="SUPFAM" id="SSF55681">
    <property type="entry name" value="Class II aaRS and biotin synthetases"/>
    <property type="match status" value="1"/>
</dbReference>
<dbReference type="GO" id="GO:0004827">
    <property type="term" value="F:proline-tRNA ligase activity"/>
    <property type="evidence" value="ECO:0007669"/>
    <property type="project" value="TreeGrafter"/>
</dbReference>
<name>A0AAE8N0H4_9PEZI</name>
<evidence type="ECO:0000313" key="2">
    <source>
        <dbReference type="EMBL" id="SPO04206.1"/>
    </source>
</evidence>
<evidence type="ECO:0000313" key="3">
    <source>
        <dbReference type="Proteomes" id="UP001187682"/>
    </source>
</evidence>
<dbReference type="Gene3D" id="3.40.50.800">
    <property type="entry name" value="Anticodon-binding domain"/>
    <property type="match status" value="1"/>
</dbReference>
<organism evidence="2 3">
    <name type="scientific">Cephalotrichum gorgonifer</name>
    <dbReference type="NCBI Taxonomy" id="2041049"/>
    <lineage>
        <taxon>Eukaryota</taxon>
        <taxon>Fungi</taxon>
        <taxon>Dikarya</taxon>
        <taxon>Ascomycota</taxon>
        <taxon>Pezizomycotina</taxon>
        <taxon>Sordariomycetes</taxon>
        <taxon>Hypocreomycetidae</taxon>
        <taxon>Microascales</taxon>
        <taxon>Microascaceae</taxon>
        <taxon>Cephalotrichum</taxon>
    </lineage>
</organism>
<dbReference type="EMBL" id="ONZQ02000010">
    <property type="protein sequence ID" value="SPO04206.1"/>
    <property type="molecule type" value="Genomic_DNA"/>
</dbReference>
<dbReference type="AlphaFoldDB" id="A0AAE8N0H4"/>
<dbReference type="Pfam" id="PF03129">
    <property type="entry name" value="HGTP_anticodon"/>
    <property type="match status" value="1"/>
</dbReference>
<dbReference type="SUPFAM" id="SSF52954">
    <property type="entry name" value="Class II aaRS ABD-related"/>
    <property type="match status" value="1"/>
</dbReference>
<dbReference type="PANTHER" id="PTHR42753:SF2">
    <property type="entry name" value="PROLINE--TRNA LIGASE"/>
    <property type="match status" value="1"/>
</dbReference>
<protein>
    <submittedName>
        <fullName evidence="2">Related to prolyl-tRNA synthetase</fullName>
    </submittedName>
</protein>
<feature type="domain" description="Anticodon-binding" evidence="1">
    <location>
        <begin position="352"/>
        <end position="414"/>
    </location>
</feature>
<dbReference type="InterPro" id="IPR004154">
    <property type="entry name" value="Anticodon-bd"/>
</dbReference>